<comment type="caution">
    <text evidence="3">The sequence shown here is derived from an EMBL/GenBank/DDBJ whole genome shotgun (WGS) entry which is preliminary data.</text>
</comment>
<dbReference type="OMA" id="KWIGVEH"/>
<keyword evidence="1" id="KW-0472">Membrane</keyword>
<keyword evidence="1" id="KW-0999">Mitochondrion inner membrane</keyword>
<feature type="region of interest" description="Disordered" evidence="2">
    <location>
        <begin position="31"/>
        <end position="50"/>
    </location>
</feature>
<dbReference type="Proteomes" id="UP000193685">
    <property type="component" value="Unassembled WGS sequence"/>
</dbReference>
<protein>
    <recommendedName>
        <fullName evidence="1">MICOS complex subunit</fullName>
    </recommendedName>
</protein>
<dbReference type="STRING" id="56484.A0A1Y2FST5"/>
<dbReference type="OrthoDB" id="2399148at2759"/>
<dbReference type="GO" id="GO:0042407">
    <property type="term" value="P:cristae formation"/>
    <property type="evidence" value="ECO:0007669"/>
    <property type="project" value="InterPro"/>
</dbReference>
<gene>
    <name evidence="3" type="ORF">BCR37DRAFT_390776</name>
</gene>
<dbReference type="GO" id="GO:0044284">
    <property type="term" value="C:mitochondrial crista junction"/>
    <property type="evidence" value="ECO:0007669"/>
    <property type="project" value="TreeGrafter"/>
</dbReference>
<dbReference type="AlphaFoldDB" id="A0A1Y2FST5"/>
<name>A0A1Y2FST5_PROLT</name>
<reference evidence="3 4" key="1">
    <citation type="submission" date="2016-07" db="EMBL/GenBank/DDBJ databases">
        <title>Pervasive Adenine N6-methylation of Active Genes in Fungi.</title>
        <authorList>
            <consortium name="DOE Joint Genome Institute"/>
            <person name="Mondo S.J."/>
            <person name="Dannebaum R.O."/>
            <person name="Kuo R.C."/>
            <person name="Labutti K."/>
            <person name="Haridas S."/>
            <person name="Kuo A."/>
            <person name="Salamov A."/>
            <person name="Ahrendt S.R."/>
            <person name="Lipzen A."/>
            <person name="Sullivan W."/>
            <person name="Andreopoulos W.B."/>
            <person name="Clum A."/>
            <person name="Lindquist E."/>
            <person name="Daum C."/>
            <person name="Ramamoorthy G.K."/>
            <person name="Gryganskyi A."/>
            <person name="Culley D."/>
            <person name="Magnuson J.K."/>
            <person name="James T.Y."/>
            <person name="O'Malley M.A."/>
            <person name="Stajich J.E."/>
            <person name="Spatafora J.W."/>
            <person name="Visel A."/>
            <person name="Grigoriev I.V."/>
        </authorList>
    </citation>
    <scope>NUCLEOTIDE SEQUENCE [LARGE SCALE GENOMIC DNA]</scope>
    <source>
        <strain evidence="3 4">12-1054</strain>
    </source>
</reference>
<keyword evidence="1" id="KW-0496">Mitochondrion</keyword>
<dbReference type="GeneID" id="63787509"/>
<dbReference type="PANTHER" id="PTHR28268:SF1">
    <property type="entry name" value="MICOS SUBUNIT MIC26"/>
    <property type="match status" value="1"/>
</dbReference>
<comment type="subcellular location">
    <subcellularLocation>
        <location evidence="1">Mitochondrion inner membrane</location>
    </subcellularLocation>
</comment>
<evidence type="ECO:0000256" key="1">
    <source>
        <dbReference type="RuleBase" id="RU363021"/>
    </source>
</evidence>
<dbReference type="GO" id="GO:0061617">
    <property type="term" value="C:MICOS complex"/>
    <property type="evidence" value="ECO:0007669"/>
    <property type="project" value="UniProtKB-UniRule"/>
</dbReference>
<dbReference type="InterPro" id="IPR033181">
    <property type="entry name" value="Mic26_fungi"/>
</dbReference>
<comment type="function">
    <text evidence="1">Component of the MICOS complex, a large protein complex of the mitochondrial inner membrane that plays crucial roles in the maintenance of crista junctions, inner membrane architecture, and formation of contact sites to the outer membrane.</text>
</comment>
<dbReference type="PANTHER" id="PTHR28268">
    <property type="entry name" value="MICOS SUBUNIT MIC26"/>
    <property type="match status" value="1"/>
</dbReference>
<dbReference type="EMBL" id="MCFI01000002">
    <property type="protein sequence ID" value="ORY87063.1"/>
    <property type="molecule type" value="Genomic_DNA"/>
</dbReference>
<dbReference type="RefSeq" id="XP_040727919.1">
    <property type="nucleotide sequence ID" value="XM_040870910.1"/>
</dbReference>
<evidence type="ECO:0000256" key="2">
    <source>
        <dbReference type="SAM" id="MobiDB-lite"/>
    </source>
</evidence>
<evidence type="ECO:0000313" key="4">
    <source>
        <dbReference type="Proteomes" id="UP000193685"/>
    </source>
</evidence>
<comment type="subunit">
    <text evidence="1">Component of the mitochondrial contact site and cristae organizing system (MICOS) complex.</text>
</comment>
<accession>A0A1Y2FST5</accession>
<dbReference type="Pfam" id="PF09769">
    <property type="entry name" value="ApoO"/>
    <property type="match status" value="1"/>
</dbReference>
<dbReference type="InterPro" id="IPR019166">
    <property type="entry name" value="MIC26/MIC27"/>
</dbReference>
<organism evidence="3 4">
    <name type="scientific">Protomyces lactucae-debilis</name>
    <dbReference type="NCBI Taxonomy" id="2754530"/>
    <lineage>
        <taxon>Eukaryota</taxon>
        <taxon>Fungi</taxon>
        <taxon>Dikarya</taxon>
        <taxon>Ascomycota</taxon>
        <taxon>Taphrinomycotina</taxon>
        <taxon>Taphrinomycetes</taxon>
        <taxon>Taphrinales</taxon>
        <taxon>Protomycetaceae</taxon>
        <taxon>Protomyces</taxon>
    </lineage>
</organism>
<evidence type="ECO:0000313" key="3">
    <source>
        <dbReference type="EMBL" id="ORY87063.1"/>
    </source>
</evidence>
<keyword evidence="4" id="KW-1185">Reference proteome</keyword>
<sequence length="234" mass="25459">MGLFKTKLLLGTAAIGSGSYYLAGRATPRQAEAARRPIPTPAHAQSPAAKLSAYDQDEGKFFLVPQPPTELEKNIRVGRTYVIEKVDELDALLRRGVDKVIAAEHQVENTVKEIRPKQEPLMPGSLYTAIAALSGSIVSRNRNILFRFATPLLFGVGAGAYFLPETSRNVGNVLYRWEGQIPGAQRYHDMTVSHAKMGYQAVLDKAEDATHVLSGAVESGKEALEENAGIKLSK</sequence>
<proteinExistence type="predicted"/>